<evidence type="ECO:0000313" key="11">
    <source>
        <dbReference type="EMBL" id="RSH92849.1"/>
    </source>
</evidence>
<accession>A0A427YP50</accession>
<evidence type="ECO:0000256" key="2">
    <source>
        <dbReference type="ARBA" id="ARBA00006175"/>
    </source>
</evidence>
<dbReference type="GO" id="GO:0005886">
    <property type="term" value="C:plasma membrane"/>
    <property type="evidence" value="ECO:0007669"/>
    <property type="project" value="TreeGrafter"/>
</dbReference>
<dbReference type="Pfam" id="PF00230">
    <property type="entry name" value="MIP"/>
    <property type="match status" value="1"/>
</dbReference>
<evidence type="ECO:0000256" key="6">
    <source>
        <dbReference type="ARBA" id="ARBA00022989"/>
    </source>
</evidence>
<dbReference type="PANTHER" id="PTHR19139:SF199">
    <property type="entry name" value="MIP17260P"/>
    <property type="match status" value="1"/>
</dbReference>
<feature type="compositionally biased region" description="Polar residues" evidence="9">
    <location>
        <begin position="359"/>
        <end position="368"/>
    </location>
</feature>
<keyword evidence="7 10" id="KW-0472">Membrane</keyword>
<dbReference type="SUPFAM" id="SSF81338">
    <property type="entry name" value="Aquaporin-like"/>
    <property type="match status" value="1"/>
</dbReference>
<feature type="transmembrane region" description="Helical" evidence="10">
    <location>
        <begin position="221"/>
        <end position="240"/>
    </location>
</feature>
<evidence type="ECO:0000256" key="10">
    <source>
        <dbReference type="SAM" id="Phobius"/>
    </source>
</evidence>
<feature type="transmembrane region" description="Helical" evidence="10">
    <location>
        <begin position="156"/>
        <end position="175"/>
    </location>
</feature>
<dbReference type="InterPro" id="IPR034294">
    <property type="entry name" value="Aquaporin_transptr"/>
</dbReference>
<feature type="compositionally biased region" description="Low complexity" evidence="9">
    <location>
        <begin position="302"/>
        <end position="324"/>
    </location>
</feature>
<feature type="transmembrane region" description="Helical" evidence="10">
    <location>
        <begin position="266"/>
        <end position="286"/>
    </location>
</feature>
<comment type="similarity">
    <text evidence="2 8">Belongs to the MIP/aquaporin (TC 1.A.8) family.</text>
</comment>
<protein>
    <recommendedName>
        <fullName evidence="13">Aquaporin</fullName>
    </recommendedName>
</protein>
<feature type="region of interest" description="Disordered" evidence="9">
    <location>
        <begin position="358"/>
        <end position="406"/>
    </location>
</feature>
<dbReference type="Gene3D" id="1.20.1080.10">
    <property type="entry name" value="Glycerol uptake facilitator protein"/>
    <property type="match status" value="1"/>
</dbReference>
<dbReference type="GO" id="GO:0015250">
    <property type="term" value="F:water channel activity"/>
    <property type="evidence" value="ECO:0007669"/>
    <property type="project" value="TreeGrafter"/>
</dbReference>
<feature type="transmembrane region" description="Helical" evidence="10">
    <location>
        <begin position="108"/>
        <end position="127"/>
    </location>
</feature>
<evidence type="ECO:0008006" key="13">
    <source>
        <dbReference type="Google" id="ProtNLM"/>
    </source>
</evidence>
<keyword evidence="4 8" id="KW-0812">Transmembrane</keyword>
<dbReference type="InterPro" id="IPR023271">
    <property type="entry name" value="Aquaporin-like"/>
</dbReference>
<dbReference type="AlphaFoldDB" id="A0A427YP50"/>
<evidence type="ECO:0000256" key="5">
    <source>
        <dbReference type="ARBA" id="ARBA00022737"/>
    </source>
</evidence>
<dbReference type="PRINTS" id="PR00783">
    <property type="entry name" value="MINTRINSICP"/>
</dbReference>
<evidence type="ECO:0000256" key="1">
    <source>
        <dbReference type="ARBA" id="ARBA00004141"/>
    </source>
</evidence>
<dbReference type="FunFam" id="1.20.1080.10:FF:000014">
    <property type="entry name" value="Aquaporin 1"/>
    <property type="match status" value="1"/>
</dbReference>
<comment type="subcellular location">
    <subcellularLocation>
        <location evidence="1">Membrane</location>
        <topology evidence="1">Multi-pass membrane protein</topology>
    </subcellularLocation>
</comment>
<dbReference type="EMBL" id="RSCD01000005">
    <property type="protein sequence ID" value="RSH92849.1"/>
    <property type="molecule type" value="Genomic_DNA"/>
</dbReference>
<feature type="transmembrane region" description="Helical" evidence="10">
    <location>
        <begin position="195"/>
        <end position="214"/>
    </location>
</feature>
<gene>
    <name evidence="11" type="ORF">EHS25_008295</name>
</gene>
<evidence type="ECO:0000256" key="3">
    <source>
        <dbReference type="ARBA" id="ARBA00022448"/>
    </source>
</evidence>
<dbReference type="InterPro" id="IPR000425">
    <property type="entry name" value="MIP"/>
</dbReference>
<evidence type="ECO:0000256" key="7">
    <source>
        <dbReference type="ARBA" id="ARBA00023136"/>
    </source>
</evidence>
<evidence type="ECO:0000256" key="9">
    <source>
        <dbReference type="SAM" id="MobiDB-lite"/>
    </source>
</evidence>
<comment type="caution">
    <text evidence="11">The sequence shown here is derived from an EMBL/GenBank/DDBJ whole genome shotgun (WGS) entry which is preliminary data.</text>
</comment>
<feature type="transmembrane region" description="Helical" evidence="10">
    <location>
        <begin position="133"/>
        <end position="151"/>
    </location>
</feature>
<keyword evidence="6 10" id="KW-1133">Transmembrane helix</keyword>
<evidence type="ECO:0000256" key="4">
    <source>
        <dbReference type="ARBA" id="ARBA00022692"/>
    </source>
</evidence>
<dbReference type="OrthoDB" id="3222at2759"/>
<name>A0A427YP50_9TREE</name>
<dbReference type="PANTHER" id="PTHR19139">
    <property type="entry name" value="AQUAPORIN TRANSPORTER"/>
    <property type="match status" value="1"/>
</dbReference>
<dbReference type="STRING" id="1890683.A0A427YP50"/>
<keyword evidence="12" id="KW-1185">Reference proteome</keyword>
<sequence>MSLPQHQADVEHNGNGVGVNEHNKGRGMFGVHVPHVPMAIPKKPEKPPMSLQVKNHVVAMIGEYVGTVLFLMFAFGGTNVALAPETAVTSGTTAGDQSTIQTGNTSNLLYISLAFGFSLTVSAWIFFRVSGGLFNPAVSLGMALVGVLTPLRACLLVVVQILGGMTAAGIVQALTPGPLNVRTTLSPGTSVSRGLFIEMFLTTWLMLAILFLAAEKHKATFIAPVGIGIALFMAEMWGVYYTGGSLNPARSFGPSVADHQFNGYDWIYWVGPALGATLASGFYLLLKWFEYETVLGPETDQPQKPSGQPGAPAAQGTAQTPASQHPGLEQTGLGTFTDAPVDQSQDARLDRIESILLRMSSNTSNGNGPTRFPRESMSTVVGEGSPKHAIGQMPASPTSPTQPTPL</sequence>
<reference evidence="11 12" key="1">
    <citation type="submission" date="2018-11" db="EMBL/GenBank/DDBJ databases">
        <title>Genome sequence of Saitozyma podzolica DSM 27192.</title>
        <authorList>
            <person name="Aliyu H."/>
            <person name="Gorte O."/>
            <person name="Ochsenreither K."/>
        </authorList>
    </citation>
    <scope>NUCLEOTIDE SEQUENCE [LARGE SCALE GENOMIC DNA]</scope>
    <source>
        <strain evidence="11 12">DSM 27192</strain>
    </source>
</reference>
<organism evidence="11 12">
    <name type="scientific">Saitozyma podzolica</name>
    <dbReference type="NCBI Taxonomy" id="1890683"/>
    <lineage>
        <taxon>Eukaryota</taxon>
        <taxon>Fungi</taxon>
        <taxon>Dikarya</taxon>
        <taxon>Basidiomycota</taxon>
        <taxon>Agaricomycotina</taxon>
        <taxon>Tremellomycetes</taxon>
        <taxon>Tremellales</taxon>
        <taxon>Trimorphomycetaceae</taxon>
        <taxon>Saitozyma</taxon>
    </lineage>
</organism>
<evidence type="ECO:0000256" key="8">
    <source>
        <dbReference type="RuleBase" id="RU000477"/>
    </source>
</evidence>
<feature type="region of interest" description="Disordered" evidence="9">
    <location>
        <begin position="297"/>
        <end position="343"/>
    </location>
</feature>
<keyword evidence="5" id="KW-0677">Repeat</keyword>
<proteinExistence type="inferred from homology"/>
<keyword evidence="3 8" id="KW-0813">Transport</keyword>
<dbReference type="Proteomes" id="UP000279259">
    <property type="component" value="Unassembled WGS sequence"/>
</dbReference>
<evidence type="ECO:0000313" key="12">
    <source>
        <dbReference type="Proteomes" id="UP000279259"/>
    </source>
</evidence>